<dbReference type="SUPFAM" id="SSF51905">
    <property type="entry name" value="FAD/NAD(P)-binding domain"/>
    <property type="match status" value="1"/>
</dbReference>
<dbReference type="GO" id="GO:0004497">
    <property type="term" value="F:monooxygenase activity"/>
    <property type="evidence" value="ECO:0007669"/>
    <property type="project" value="UniProtKB-KW"/>
</dbReference>
<evidence type="ECO:0000256" key="4">
    <source>
        <dbReference type="ARBA" id="ARBA00022827"/>
    </source>
</evidence>
<dbReference type="FunFam" id="3.50.50.60:FF:000341">
    <property type="entry name" value="Baeyer-Villiger monooxygenase"/>
    <property type="match status" value="1"/>
</dbReference>
<keyword evidence="5" id="KW-0521">NADP</keyword>
<dbReference type="Gene3D" id="3.50.50.60">
    <property type="entry name" value="FAD/NAD(P)-binding domain"/>
    <property type="match status" value="2"/>
</dbReference>
<keyword evidence="4" id="KW-0274">FAD</keyword>
<keyword evidence="6" id="KW-0560">Oxidoreductase</keyword>
<proteinExistence type="inferred from homology"/>
<sequence>MSAMAEKQKKPQNVFNLDYSREVQERPPQEYYDNIKEKFAGERDLRLGYRPPGTDNYTSELTGDLGKYAVDPYGTEIPEREPLNDSVEVLFIGGGFSALLTSARLREKGVESIRIVERGADVGGTWYWNRYPGVACDVVAYDYLPLLDETGYVPSRHYAGGEEIYQYCKQIAERFDLYNLAVFGTTVTSTVWDQATETWLVGTDRGDTIRAQFVVCANGTLAKPRLAKIDGVQRFSGHSFHTSRWDYEYTGSQLEHLNDKRVGIIGTGASAVQAIPELGKAAKELFVFQRTPSSIDVRDDWETDLEWAATLEPGWQAQRRARAIEGPQLPDAVKARRAAMSREEKIQRQENANIDAMMRIHTRIDEVVEDRETAESLKPWYMLMCKRPCFHNEYLPTFNRPNVTLVDTKGAGITEITEAGPVFDGTQYEVDVLIYATGFEVQQTGIYNEIVGEDGLDLNEKYLDGIRTLVGIHSQGYPNLFIMGGYQAFFAFNLTDVLNSQGEHIAECIDFTRRNEIHSLDCTIDAEEWWVQEVISHRGKTSRNKDCTPGYYNFEGAENRRQDGNYNGTMKQYLGHMSHIRDNMSDHFVFTQR</sequence>
<protein>
    <recommendedName>
        <fullName evidence="10">FAD/NAD(P)-binding domain-containing protein</fullName>
    </recommendedName>
</protein>
<evidence type="ECO:0000256" key="1">
    <source>
        <dbReference type="ARBA" id="ARBA00001974"/>
    </source>
</evidence>
<comment type="cofactor">
    <cofactor evidence="1">
        <name>FAD</name>
        <dbReference type="ChEBI" id="CHEBI:57692"/>
    </cofactor>
</comment>
<keyword evidence="3" id="KW-0285">Flavoprotein</keyword>
<dbReference type="EMBL" id="UINC01000033">
    <property type="protein sequence ID" value="SUZ47752.1"/>
    <property type="molecule type" value="Genomic_DNA"/>
</dbReference>
<evidence type="ECO:0000256" key="3">
    <source>
        <dbReference type="ARBA" id="ARBA00022630"/>
    </source>
</evidence>
<feature type="region of interest" description="Disordered" evidence="8">
    <location>
        <begin position="1"/>
        <end position="22"/>
    </location>
</feature>
<evidence type="ECO:0008006" key="10">
    <source>
        <dbReference type="Google" id="ProtNLM"/>
    </source>
</evidence>
<dbReference type="PANTHER" id="PTHR43098">
    <property type="entry name" value="L-ORNITHINE N(5)-MONOOXYGENASE-RELATED"/>
    <property type="match status" value="1"/>
</dbReference>
<dbReference type="AlphaFoldDB" id="A0A381MZI9"/>
<evidence type="ECO:0000313" key="9">
    <source>
        <dbReference type="EMBL" id="SUZ47752.1"/>
    </source>
</evidence>
<dbReference type="Pfam" id="PF13738">
    <property type="entry name" value="Pyr_redox_3"/>
    <property type="match status" value="1"/>
</dbReference>
<evidence type="ECO:0000256" key="8">
    <source>
        <dbReference type="SAM" id="MobiDB-lite"/>
    </source>
</evidence>
<gene>
    <name evidence="9" type="ORF">METZ01_LOCUS606</name>
</gene>
<evidence type="ECO:0000256" key="6">
    <source>
        <dbReference type="ARBA" id="ARBA00023002"/>
    </source>
</evidence>
<dbReference type="InterPro" id="IPR050775">
    <property type="entry name" value="FAD-binding_Monooxygenases"/>
</dbReference>
<organism evidence="9">
    <name type="scientific">marine metagenome</name>
    <dbReference type="NCBI Taxonomy" id="408172"/>
    <lineage>
        <taxon>unclassified sequences</taxon>
        <taxon>metagenomes</taxon>
        <taxon>ecological metagenomes</taxon>
    </lineage>
</organism>
<keyword evidence="7" id="KW-0503">Monooxygenase</keyword>
<accession>A0A381MZI9</accession>
<dbReference type="PANTHER" id="PTHR43098:SF4">
    <property type="entry name" value="BLR3857 PROTEIN"/>
    <property type="match status" value="1"/>
</dbReference>
<evidence type="ECO:0000256" key="2">
    <source>
        <dbReference type="ARBA" id="ARBA00010139"/>
    </source>
</evidence>
<comment type="similarity">
    <text evidence="2">Belongs to the FAD-binding monooxygenase family.</text>
</comment>
<reference evidence="9" key="1">
    <citation type="submission" date="2018-05" db="EMBL/GenBank/DDBJ databases">
        <authorList>
            <person name="Lanie J.A."/>
            <person name="Ng W.-L."/>
            <person name="Kazmierczak K.M."/>
            <person name="Andrzejewski T.M."/>
            <person name="Davidsen T.M."/>
            <person name="Wayne K.J."/>
            <person name="Tettelin H."/>
            <person name="Glass J.I."/>
            <person name="Rusch D."/>
            <person name="Podicherti R."/>
            <person name="Tsui H.-C.T."/>
            <person name="Winkler M.E."/>
        </authorList>
    </citation>
    <scope>NUCLEOTIDE SEQUENCE</scope>
</reference>
<dbReference type="InterPro" id="IPR036188">
    <property type="entry name" value="FAD/NAD-bd_sf"/>
</dbReference>
<evidence type="ECO:0000256" key="7">
    <source>
        <dbReference type="ARBA" id="ARBA00023033"/>
    </source>
</evidence>
<name>A0A381MZI9_9ZZZZ</name>
<evidence type="ECO:0000256" key="5">
    <source>
        <dbReference type="ARBA" id="ARBA00022857"/>
    </source>
</evidence>